<protein>
    <submittedName>
        <fullName evidence="1">Uncharacterized protein</fullName>
    </submittedName>
</protein>
<evidence type="ECO:0000313" key="1">
    <source>
        <dbReference type="EMBL" id="DAF49061.1"/>
    </source>
</evidence>
<organism evidence="1">
    <name type="scientific">Siphoviridae sp. ctnpt50</name>
    <dbReference type="NCBI Taxonomy" id="2827941"/>
    <lineage>
        <taxon>Viruses</taxon>
        <taxon>Duplodnaviria</taxon>
        <taxon>Heunggongvirae</taxon>
        <taxon>Uroviricota</taxon>
        <taxon>Caudoviricetes</taxon>
    </lineage>
</organism>
<sequence length="41" mass="4788">MELVGCEDEEAGNPDVLASWVVHKRVNLWYNIIKERECRVS</sequence>
<name>A0A8S5SDK7_9CAUD</name>
<dbReference type="EMBL" id="BK032577">
    <property type="protein sequence ID" value="DAF49061.1"/>
    <property type="molecule type" value="Genomic_DNA"/>
</dbReference>
<proteinExistence type="predicted"/>
<reference evidence="1" key="1">
    <citation type="journal article" date="2021" name="Proc. Natl. Acad. Sci. U.S.A.">
        <title>A Catalog of Tens of Thousands of Viruses from Human Metagenomes Reveals Hidden Associations with Chronic Diseases.</title>
        <authorList>
            <person name="Tisza M.J."/>
            <person name="Buck C.B."/>
        </authorList>
    </citation>
    <scope>NUCLEOTIDE SEQUENCE</scope>
    <source>
        <strain evidence="1">Ctnpt50</strain>
    </source>
</reference>
<accession>A0A8S5SDK7</accession>